<keyword evidence="2" id="KW-0573">Peptidoglycan synthesis</keyword>
<feature type="binding site" evidence="2">
    <location>
        <position position="202"/>
    </location>
    <ligand>
        <name>Mg(2+)</name>
        <dbReference type="ChEBI" id="CHEBI:18420"/>
    </ligand>
</feature>
<keyword evidence="2" id="KW-0479">Metal-binding</keyword>
<gene>
    <name evidence="2" type="primary">uppS</name>
    <name evidence="3" type="ORF">TVD_07265</name>
</gene>
<feature type="active site" evidence="2">
    <location>
        <position position="20"/>
    </location>
</feature>
<dbReference type="KEGG" id="tvr:TVD_07265"/>
<dbReference type="InterPro" id="IPR018520">
    <property type="entry name" value="UPP_synth-like_CS"/>
</dbReference>
<dbReference type="PROSITE" id="PS01066">
    <property type="entry name" value="UPP_SYNTHASE"/>
    <property type="match status" value="1"/>
</dbReference>
<dbReference type="RefSeq" id="WP_047251221.1">
    <property type="nucleotide sequence ID" value="NZ_CP011367.1"/>
</dbReference>
<dbReference type="PANTHER" id="PTHR10291">
    <property type="entry name" value="DEHYDRODOLICHYL DIPHOSPHATE SYNTHASE FAMILY MEMBER"/>
    <property type="match status" value="1"/>
</dbReference>
<dbReference type="Proteomes" id="UP000064201">
    <property type="component" value="Chromosome"/>
</dbReference>
<feature type="binding site" evidence="2">
    <location>
        <position position="25"/>
    </location>
    <ligand>
        <name>substrate</name>
    </ligand>
</feature>
<dbReference type="NCBIfam" id="TIGR00055">
    <property type="entry name" value="uppS"/>
    <property type="match status" value="1"/>
</dbReference>
<dbReference type="Gene3D" id="3.40.1180.10">
    <property type="entry name" value="Decaprenyl diphosphate synthase-like"/>
    <property type="match status" value="1"/>
</dbReference>
<dbReference type="PANTHER" id="PTHR10291:SF0">
    <property type="entry name" value="DEHYDRODOLICHYL DIPHOSPHATE SYNTHASE 2"/>
    <property type="match status" value="1"/>
</dbReference>
<feature type="binding site" evidence="2">
    <location>
        <position position="20"/>
    </location>
    <ligand>
        <name>Mg(2+)</name>
        <dbReference type="ChEBI" id="CHEBI:18420"/>
    </ligand>
</feature>
<dbReference type="GO" id="GO:0005829">
    <property type="term" value="C:cytosol"/>
    <property type="evidence" value="ECO:0007669"/>
    <property type="project" value="TreeGrafter"/>
</dbReference>
<dbReference type="STRING" id="106634.TVD_07265"/>
<proteinExistence type="inferred from homology"/>
<dbReference type="GO" id="GO:0008360">
    <property type="term" value="P:regulation of cell shape"/>
    <property type="evidence" value="ECO:0007669"/>
    <property type="project" value="UniProtKB-KW"/>
</dbReference>
<accession>A0A0G3G479</accession>
<dbReference type="GO" id="GO:0071555">
    <property type="term" value="P:cell wall organization"/>
    <property type="evidence" value="ECO:0007669"/>
    <property type="project" value="UniProtKB-KW"/>
</dbReference>
<comment type="similarity">
    <text evidence="2">Belongs to the UPP synthase family.</text>
</comment>
<dbReference type="GO" id="GO:0008834">
    <property type="term" value="F:ditrans,polycis-undecaprenyl-diphosphate synthase [(2E,6E)-farnesyl-diphosphate specific] activity"/>
    <property type="evidence" value="ECO:0007669"/>
    <property type="project" value="UniProtKB-UniRule"/>
</dbReference>
<feature type="active site" description="Proton acceptor" evidence="2">
    <location>
        <position position="68"/>
    </location>
</feature>
<feature type="binding site" evidence="2">
    <location>
        <position position="33"/>
    </location>
    <ligand>
        <name>substrate</name>
    </ligand>
</feature>
<dbReference type="OrthoDB" id="4191603at2"/>
<sequence length="249" mass="27135">MPVTTSPSEALPAHVAIVMDGNGRWAEARGLSRSEGHRAGLEATRHAVRFFAEQGVGTLTLFAFSSENWGRPREEVEALFDLFVSAIEAELPELIERGIALTFIGDRASFPSDLQTRIAEAEQASVANEGMRVVVALGYGGRWDILQAARRWVAAGDEGANPETSFAGYLSTAGMPDVDLLIRTGGERRISNFLLWQAAYAELLFIETFWPDITADDLRQGLAWYASRQRRFGCVTGAAEASAREVPSA</sequence>
<keyword evidence="4" id="KW-1185">Reference proteome</keyword>
<feature type="binding site" evidence="2">
    <location>
        <position position="69"/>
    </location>
    <ligand>
        <name>substrate</name>
    </ligand>
</feature>
<comment type="catalytic activity">
    <reaction evidence="2">
        <text>8 isopentenyl diphosphate + (2E,6E)-farnesyl diphosphate = di-trans,octa-cis-undecaprenyl diphosphate + 8 diphosphate</text>
        <dbReference type="Rhea" id="RHEA:27551"/>
        <dbReference type="ChEBI" id="CHEBI:33019"/>
        <dbReference type="ChEBI" id="CHEBI:58405"/>
        <dbReference type="ChEBI" id="CHEBI:128769"/>
        <dbReference type="ChEBI" id="CHEBI:175763"/>
        <dbReference type="EC" id="2.5.1.31"/>
    </reaction>
</comment>
<evidence type="ECO:0000256" key="1">
    <source>
        <dbReference type="ARBA" id="ARBA00022679"/>
    </source>
</evidence>
<comment type="function">
    <text evidence="2">Catalyzes the sequential condensation of isopentenyl diphosphate (IPP) with (2E,6E)-farnesyl diphosphate (E,E-FPP) to yield (2Z,6Z,10Z,14Z,18Z,22Z,26Z,30Z,34E,38E)-undecaprenyl diphosphate (di-trans,octa-cis-UPP). UPP is the precursor of glycosyl carrier lipid in the biosynthesis of bacterial cell wall polysaccharide components such as peptidoglycan and lipopolysaccharide.</text>
</comment>
<feature type="binding site" evidence="2">
    <location>
        <position position="183"/>
    </location>
    <ligand>
        <name>substrate</name>
    </ligand>
</feature>
<dbReference type="EC" id="2.5.1.31" evidence="2"/>
<dbReference type="SUPFAM" id="SSF64005">
    <property type="entry name" value="Undecaprenyl diphosphate synthase"/>
    <property type="match status" value="1"/>
</dbReference>
<dbReference type="AlphaFoldDB" id="A0A0G3G479"/>
<feature type="binding site" evidence="2">
    <location>
        <begin position="65"/>
        <end position="67"/>
    </location>
    <ligand>
        <name>substrate</name>
    </ligand>
</feature>
<dbReference type="CDD" id="cd00475">
    <property type="entry name" value="Cis_IPPS"/>
    <property type="match status" value="1"/>
</dbReference>
<evidence type="ECO:0000313" key="3">
    <source>
        <dbReference type="EMBL" id="AKJ95174.1"/>
    </source>
</evidence>
<dbReference type="EMBL" id="CP011367">
    <property type="protein sequence ID" value="AKJ95174.1"/>
    <property type="molecule type" value="Genomic_DNA"/>
</dbReference>
<comment type="cofactor">
    <cofactor evidence="2">
        <name>Mg(2+)</name>
        <dbReference type="ChEBI" id="CHEBI:18420"/>
    </cofactor>
    <text evidence="2">Binds 2 magnesium ions per subunit.</text>
</comment>
<keyword evidence="2" id="KW-0133">Cell shape</keyword>
<dbReference type="InterPro" id="IPR001441">
    <property type="entry name" value="UPP_synth-like"/>
</dbReference>
<dbReference type="HAMAP" id="MF_01139">
    <property type="entry name" value="ISPT"/>
    <property type="match status" value="1"/>
</dbReference>
<dbReference type="PATRIC" id="fig|106634.4.peg.1484"/>
<organism evidence="3 4">
    <name type="scientific">Thioalkalivibrio versutus</name>
    <dbReference type="NCBI Taxonomy" id="106634"/>
    <lineage>
        <taxon>Bacteria</taxon>
        <taxon>Pseudomonadati</taxon>
        <taxon>Pseudomonadota</taxon>
        <taxon>Gammaproteobacteria</taxon>
        <taxon>Chromatiales</taxon>
        <taxon>Ectothiorhodospiraceae</taxon>
        <taxon>Thioalkalivibrio</taxon>
    </lineage>
</organism>
<name>A0A0G3G479_9GAMM</name>
<feature type="binding site" evidence="2">
    <location>
        <position position="37"/>
    </location>
    <ligand>
        <name>substrate</name>
    </ligand>
</feature>
<feature type="binding site" evidence="2">
    <location>
        <begin position="189"/>
        <end position="191"/>
    </location>
    <ligand>
        <name>substrate</name>
    </ligand>
</feature>
<dbReference type="GO" id="GO:0009252">
    <property type="term" value="P:peptidoglycan biosynthetic process"/>
    <property type="evidence" value="ECO:0007669"/>
    <property type="project" value="UniProtKB-UniRule"/>
</dbReference>
<dbReference type="GO" id="GO:0000287">
    <property type="term" value="F:magnesium ion binding"/>
    <property type="evidence" value="ECO:0007669"/>
    <property type="project" value="UniProtKB-UniRule"/>
</dbReference>
<protein>
    <recommendedName>
        <fullName evidence="2">Ditrans,polycis-undecaprenyl-diphosphate synthase ((2E,6E)-farnesyl-diphosphate specific)</fullName>
        <ecNumber evidence="2">2.5.1.31</ecNumber>
    </recommendedName>
    <alternativeName>
        <fullName evidence="2">Ditrans,polycis-undecaprenylcistransferase</fullName>
    </alternativeName>
    <alternativeName>
        <fullName evidence="2">Undecaprenyl diphosphate synthase</fullName>
        <shortName evidence="2">UDS</shortName>
    </alternativeName>
    <alternativeName>
        <fullName evidence="2">Undecaprenyl pyrophosphate synthase</fullName>
        <shortName evidence="2">UPP synthase</shortName>
    </alternativeName>
</protein>
<dbReference type="GO" id="GO:0016094">
    <property type="term" value="P:polyprenol biosynthetic process"/>
    <property type="evidence" value="ECO:0007669"/>
    <property type="project" value="TreeGrafter"/>
</dbReference>
<keyword evidence="2" id="KW-0961">Cell wall biogenesis/degradation</keyword>
<feature type="binding site" evidence="2">
    <location>
        <begin position="21"/>
        <end position="24"/>
    </location>
    <ligand>
        <name>substrate</name>
    </ligand>
</feature>
<evidence type="ECO:0000256" key="2">
    <source>
        <dbReference type="HAMAP-Rule" id="MF_01139"/>
    </source>
</evidence>
<feature type="binding site" evidence="2">
    <location>
        <position position="71"/>
    </location>
    <ligand>
        <name>substrate</name>
    </ligand>
</feature>
<evidence type="ECO:0000313" key="4">
    <source>
        <dbReference type="Proteomes" id="UP000064201"/>
    </source>
</evidence>
<reference evidence="3 4" key="1">
    <citation type="submission" date="2015-04" db="EMBL/GenBank/DDBJ databases">
        <title>Complete Sequence for the Genome of the Thioalkalivibrio versutus D301.</title>
        <authorList>
            <person name="Mu T."/>
            <person name="Zhou J."/>
            <person name="Xu X."/>
        </authorList>
    </citation>
    <scope>NUCLEOTIDE SEQUENCE [LARGE SCALE GENOMIC DNA]</scope>
    <source>
        <strain evidence="3 4">D301</strain>
    </source>
</reference>
<dbReference type="Pfam" id="PF01255">
    <property type="entry name" value="Prenyltransf"/>
    <property type="match status" value="1"/>
</dbReference>
<dbReference type="InterPro" id="IPR036424">
    <property type="entry name" value="UPP_synth-like_sf"/>
</dbReference>
<comment type="subunit">
    <text evidence="2">Homodimer.</text>
</comment>
<keyword evidence="2" id="KW-0460">Magnesium</keyword>
<keyword evidence="1 2" id="KW-0808">Transferase</keyword>